<dbReference type="Proteomes" id="UP001201020">
    <property type="component" value="Chromosome"/>
</dbReference>
<feature type="transmembrane region" description="Helical" evidence="1">
    <location>
        <begin position="159"/>
        <end position="179"/>
    </location>
</feature>
<reference evidence="3" key="1">
    <citation type="journal article" date="2022" name="Nat. Microbiol.">
        <title>Unique mobile elements and scalable gene flow at the prokaryote-eukaryote boundary revealed by circularized Asgard archaea genomes.</title>
        <authorList>
            <person name="Wu F."/>
            <person name="Speth D.R."/>
            <person name="Philosof A."/>
            <person name="Cremiere A."/>
            <person name="Narayanan A."/>
            <person name="Barco R.A."/>
            <person name="Connon S.A."/>
            <person name="Amend J.P."/>
            <person name="Antoshechkin I.A."/>
            <person name="Orphan V.J."/>
        </authorList>
    </citation>
    <scope>NUCLEOTIDE SEQUENCE</scope>
    <source>
        <strain evidence="3">PM71</strain>
    </source>
</reference>
<feature type="transmembrane region" description="Helical" evidence="1">
    <location>
        <begin position="12"/>
        <end position="30"/>
    </location>
</feature>
<dbReference type="GO" id="GO:0080120">
    <property type="term" value="P:CAAX-box protein maturation"/>
    <property type="evidence" value="ECO:0007669"/>
    <property type="project" value="UniProtKB-ARBA"/>
</dbReference>
<feature type="transmembrane region" description="Helical" evidence="1">
    <location>
        <begin position="218"/>
        <end position="236"/>
    </location>
</feature>
<dbReference type="EMBL" id="CP084166">
    <property type="protein sequence ID" value="UJG41686.1"/>
    <property type="molecule type" value="Genomic_DNA"/>
</dbReference>
<feature type="transmembrane region" description="Helical" evidence="1">
    <location>
        <begin position="81"/>
        <end position="106"/>
    </location>
</feature>
<dbReference type="InterPro" id="IPR003675">
    <property type="entry name" value="Rce1/LyrA-like_dom"/>
</dbReference>
<feature type="transmembrane region" description="Helical" evidence="1">
    <location>
        <begin position="248"/>
        <end position="266"/>
    </location>
</feature>
<sequence>MLEKNVFFSPWSYLAFTLIYSWSFWFIAIFSKKEALQFPTVIFYILGGTGPSVVSLILLYLNKESNKKEFWKRVINFSRIGFSWFGIIIVVTLSASLLAILIAYLFKFGESNFTGIRNFFTNPSLIFVTISLNLVAVFFEEVGWRGYALDKLQLNFSALLSSLFLGLIWAVWHIPLFFIKGTYQNELGFNSYQFWLFMFNIIIQSILITWVFNNTNRSILAVIFFHFFVNLFGEMFDLGDKTEIVRSVLFFVYALLVIIIFGHQSFVKE</sequence>
<accession>A0A9Y1BMB4</accession>
<feature type="domain" description="CAAX prenyl protease 2/Lysostaphin resistance protein A-like" evidence="2">
    <location>
        <begin position="124"/>
        <end position="232"/>
    </location>
</feature>
<feature type="transmembrane region" description="Helical" evidence="1">
    <location>
        <begin position="191"/>
        <end position="212"/>
    </location>
</feature>
<dbReference type="InterPro" id="IPR042150">
    <property type="entry name" value="MmRce1-like"/>
</dbReference>
<evidence type="ECO:0000259" key="2">
    <source>
        <dbReference type="Pfam" id="PF02517"/>
    </source>
</evidence>
<keyword evidence="3" id="KW-0645">Protease</keyword>
<feature type="transmembrane region" description="Helical" evidence="1">
    <location>
        <begin position="118"/>
        <end position="139"/>
    </location>
</feature>
<evidence type="ECO:0000256" key="1">
    <source>
        <dbReference type="SAM" id="Phobius"/>
    </source>
</evidence>
<name>A0A9Y1BMB4_9ARCH</name>
<evidence type="ECO:0000313" key="3">
    <source>
        <dbReference type="EMBL" id="UJG41686.1"/>
    </source>
</evidence>
<dbReference type="PANTHER" id="PTHR35797:SF1">
    <property type="entry name" value="PROTEASE"/>
    <property type="match status" value="1"/>
</dbReference>
<keyword evidence="1" id="KW-1133">Transmembrane helix</keyword>
<dbReference type="GO" id="GO:0004175">
    <property type="term" value="F:endopeptidase activity"/>
    <property type="evidence" value="ECO:0007669"/>
    <property type="project" value="UniProtKB-ARBA"/>
</dbReference>
<gene>
    <name evidence="3" type="ORF">K9W45_04280</name>
</gene>
<protein>
    <submittedName>
        <fullName evidence="3">CPBP family intramembrane metalloprotease</fullName>
    </submittedName>
</protein>
<keyword evidence="3" id="KW-0482">Metalloprotease</keyword>
<proteinExistence type="predicted"/>
<dbReference type="AlphaFoldDB" id="A0A9Y1BMB4"/>
<dbReference type="PANTHER" id="PTHR35797">
    <property type="entry name" value="PROTEASE-RELATED"/>
    <property type="match status" value="1"/>
</dbReference>
<dbReference type="GO" id="GO:0008237">
    <property type="term" value="F:metallopeptidase activity"/>
    <property type="evidence" value="ECO:0007669"/>
    <property type="project" value="UniProtKB-KW"/>
</dbReference>
<dbReference type="Pfam" id="PF02517">
    <property type="entry name" value="Rce1-like"/>
    <property type="match status" value="1"/>
</dbReference>
<feature type="transmembrane region" description="Helical" evidence="1">
    <location>
        <begin position="42"/>
        <end position="61"/>
    </location>
</feature>
<keyword evidence="3" id="KW-0378">Hydrolase</keyword>
<keyword evidence="1" id="KW-0812">Transmembrane</keyword>
<organism evidence="3">
    <name type="scientific">Candidatus Heimdallarchaeum aukensis</name>
    <dbReference type="NCBI Taxonomy" id="2876573"/>
    <lineage>
        <taxon>Archaea</taxon>
        <taxon>Promethearchaeati</taxon>
        <taxon>Candidatus Heimdallarchaeota</taxon>
        <taxon>Candidatus Heimdallarchaeia (ex Rinke et al. 2021) (nom. nud.)</taxon>
        <taxon>Candidatus Heimdallarchaeales</taxon>
        <taxon>Candidatus Heimdallarchaeaceae</taxon>
        <taxon>Candidatus Heimdallarchaeum</taxon>
    </lineage>
</organism>
<keyword evidence="1" id="KW-0472">Membrane</keyword>